<sequence length="92" mass="8993">MKGDLYADGAGLNAAAHSSLDIADALKSSAVETAYSVGQPSEAGVIALDAALAAMRARQSSRAGGQSAGMDAASAVYTNTDSASAGDITKSI</sequence>
<keyword evidence="2" id="KW-1185">Reference proteome</keyword>
<proteinExistence type="predicted"/>
<evidence type="ECO:0000313" key="1">
    <source>
        <dbReference type="EMBL" id="KWX24683.1"/>
    </source>
</evidence>
<comment type="caution">
    <text evidence="1">The sequence shown here is derived from an EMBL/GenBank/DDBJ whole genome shotgun (WGS) entry which is preliminary data.</text>
</comment>
<dbReference type="PATRIC" id="fig|59750.3.peg.5530"/>
<name>A0A132PQT4_9MYCO</name>
<dbReference type="EMBL" id="LGTW01000004">
    <property type="protein sequence ID" value="KWX24683.1"/>
    <property type="molecule type" value="Genomic_DNA"/>
</dbReference>
<gene>
    <name evidence="1" type="ORF">AFM11_08410</name>
</gene>
<reference evidence="1 2" key="1">
    <citation type="submission" date="2015-07" db="EMBL/GenBank/DDBJ databases">
        <title>A draft genome sequence of Mycobacterium wolinskyi.</title>
        <authorList>
            <person name="de Man T.J."/>
            <person name="Perry K.A."/>
            <person name="Coulliette A.D."/>
            <person name="Jensen B."/>
            <person name="Toney N.C."/>
            <person name="Limbago B.M."/>
            <person name="Noble-Wang J."/>
        </authorList>
    </citation>
    <scope>NUCLEOTIDE SEQUENCE [LARGE SCALE GENOMIC DNA]</scope>
    <source>
        <strain evidence="1 2">CDC_01</strain>
    </source>
</reference>
<accession>A0A132PQT4</accession>
<evidence type="ECO:0008006" key="3">
    <source>
        <dbReference type="Google" id="ProtNLM"/>
    </source>
</evidence>
<dbReference type="RefSeq" id="WP_067846438.1">
    <property type="nucleotide sequence ID" value="NZ_LGTW01000004.1"/>
</dbReference>
<organism evidence="1 2">
    <name type="scientific">Mycolicibacterium wolinskyi</name>
    <dbReference type="NCBI Taxonomy" id="59750"/>
    <lineage>
        <taxon>Bacteria</taxon>
        <taxon>Bacillati</taxon>
        <taxon>Actinomycetota</taxon>
        <taxon>Actinomycetes</taxon>
        <taxon>Mycobacteriales</taxon>
        <taxon>Mycobacteriaceae</taxon>
        <taxon>Mycolicibacterium</taxon>
    </lineage>
</organism>
<dbReference type="AlphaFoldDB" id="A0A132PQT4"/>
<evidence type="ECO:0000313" key="2">
    <source>
        <dbReference type="Proteomes" id="UP000070612"/>
    </source>
</evidence>
<dbReference type="Proteomes" id="UP000070612">
    <property type="component" value="Unassembled WGS sequence"/>
</dbReference>
<protein>
    <recommendedName>
        <fullName evidence="3">PE domain-containing protein</fullName>
    </recommendedName>
</protein>